<dbReference type="InterPro" id="IPR024194">
    <property type="entry name" value="Ac/AlaTfrase_AlgI/DltB"/>
</dbReference>
<evidence type="ECO:0000256" key="8">
    <source>
        <dbReference type="ARBA" id="ARBA00023315"/>
    </source>
</evidence>
<feature type="transmembrane region" description="Helical" evidence="10">
    <location>
        <begin position="81"/>
        <end position="107"/>
    </location>
</feature>
<dbReference type="GO" id="GO:0016746">
    <property type="term" value="F:acyltransferase activity"/>
    <property type="evidence" value="ECO:0007669"/>
    <property type="project" value="UniProtKB-KW"/>
</dbReference>
<feature type="transmembrane region" description="Helical" evidence="10">
    <location>
        <begin position="305"/>
        <end position="329"/>
    </location>
</feature>
<accession>I5ARI5</accession>
<sequence>MTFNSITFAFIFLPASLLLYYIVPRRIKSFVLVLLSLLFYAWGDIRYLLLLLFSMAFNYLAALEIHGWRNRGFEEKAKAGVISAVAVNLALLGFYKYMGFLLGIVGIRYQAPPLPIGISFYTFTVLSYVLDVYFGKASCERNIISYMLYVSFFPKIIQGPIVEYHKIKDQLAEREISVPGLCSGMRLFLVGMFKKVLIADNLGAAFASLQGVGKMASATAWLGMIFYSLQLYFDFSGYSDMAIGLGRMFGFRLEKNFDYPYMADSVSDFWRRWHISLGAWFRDYVYIPLGGNRCSQARQIMNLSVVWLLTGIWHGASWNFIVWGIYHGLWVIGDKVFFSKFMNRVPRLFRIIGTTLIAFFGWIFFFTPTLGAAFGWMGQMFGSARLGFWNATTSYYLGSNAILLILAFLCCGPNVSRVVNAYSYEKSKVHAGISVACYLLLFILCISNMIANSYSSFLYVRF</sequence>
<feature type="transmembrane region" description="Helical" evidence="10">
    <location>
        <begin position="30"/>
        <end position="61"/>
    </location>
</feature>
<dbReference type="HOGENOM" id="CLU_025255_1_3_9"/>
<evidence type="ECO:0000256" key="4">
    <source>
        <dbReference type="ARBA" id="ARBA00022679"/>
    </source>
</evidence>
<dbReference type="AlphaFoldDB" id="I5ARI5"/>
<feature type="transmembrane region" description="Helical" evidence="10">
    <location>
        <begin position="388"/>
        <end position="409"/>
    </location>
</feature>
<evidence type="ECO:0000256" key="2">
    <source>
        <dbReference type="ARBA" id="ARBA00010323"/>
    </source>
</evidence>
<dbReference type="Proteomes" id="UP000005753">
    <property type="component" value="Chromosome"/>
</dbReference>
<dbReference type="OrthoDB" id="9805788at2"/>
<keyword evidence="3 9" id="KW-1003">Cell membrane</keyword>
<feature type="transmembrane region" description="Helical" evidence="10">
    <location>
        <begin position="146"/>
        <end position="164"/>
    </location>
</feature>
<dbReference type="STRING" id="633697.EubceDRAFT1_0566"/>
<comment type="subcellular location">
    <subcellularLocation>
        <location evidence="1">Cell membrane</location>
        <topology evidence="1">Multi-pass membrane protein</topology>
    </subcellularLocation>
</comment>
<evidence type="ECO:0000256" key="3">
    <source>
        <dbReference type="ARBA" id="ARBA00022475"/>
    </source>
</evidence>
<dbReference type="PIRSF" id="PIRSF500217">
    <property type="entry name" value="AlgI"/>
    <property type="match status" value="1"/>
</dbReference>
<protein>
    <submittedName>
        <fullName evidence="11">Putative membrane protein involved in D-alanine export</fullName>
    </submittedName>
</protein>
<feature type="transmembrane region" description="Helical" evidence="10">
    <location>
        <begin position="429"/>
        <end position="451"/>
    </location>
</feature>
<keyword evidence="6 10" id="KW-1133">Transmembrane helix</keyword>
<evidence type="ECO:0000256" key="7">
    <source>
        <dbReference type="ARBA" id="ARBA00023136"/>
    </source>
</evidence>
<reference evidence="11 12" key="1">
    <citation type="submission" date="2010-08" db="EMBL/GenBank/DDBJ databases">
        <authorList>
            <consortium name="US DOE Joint Genome Institute (JGI-PGF)"/>
            <person name="Lucas S."/>
            <person name="Copeland A."/>
            <person name="Lapidus A."/>
            <person name="Cheng J.-F."/>
            <person name="Bruce D."/>
            <person name="Goodwin L."/>
            <person name="Pitluck S."/>
            <person name="Land M.L."/>
            <person name="Hauser L."/>
            <person name="Chang Y.-J."/>
            <person name="Anderson I.J."/>
            <person name="Johnson E."/>
            <person name="Mulhopadhyay B."/>
            <person name="Kyrpides N."/>
            <person name="Woyke T.J."/>
        </authorList>
    </citation>
    <scope>NUCLEOTIDE SEQUENCE [LARGE SCALE GENOMIC DNA]</scope>
    <source>
        <strain evidence="11 12">6</strain>
    </source>
</reference>
<comment type="similarity">
    <text evidence="2 9">Belongs to the membrane-bound acyltransferase family.</text>
</comment>
<feature type="transmembrane region" description="Helical" evidence="10">
    <location>
        <begin position="176"/>
        <end position="198"/>
    </location>
</feature>
<keyword evidence="5 10" id="KW-0812">Transmembrane</keyword>
<dbReference type="GO" id="GO:0005886">
    <property type="term" value="C:plasma membrane"/>
    <property type="evidence" value="ECO:0007669"/>
    <property type="project" value="UniProtKB-SubCell"/>
</dbReference>
<organism evidence="11 12">
    <name type="scientific">Eubacterium cellulosolvens (strain ATCC 43171 / JCM 9499 / 6)</name>
    <name type="common">Cillobacterium cellulosolvens</name>
    <dbReference type="NCBI Taxonomy" id="633697"/>
    <lineage>
        <taxon>Bacteria</taxon>
        <taxon>Bacillati</taxon>
        <taxon>Bacillota</taxon>
        <taxon>Clostridia</taxon>
        <taxon>Eubacteriales</taxon>
        <taxon>Eubacteriaceae</taxon>
        <taxon>Eubacterium</taxon>
    </lineage>
</organism>
<dbReference type="PANTHER" id="PTHR13285:SF23">
    <property type="entry name" value="TEICHOIC ACID D-ALANYLTRANSFERASE"/>
    <property type="match status" value="1"/>
</dbReference>
<evidence type="ECO:0000256" key="10">
    <source>
        <dbReference type="SAM" id="Phobius"/>
    </source>
</evidence>
<evidence type="ECO:0000313" key="12">
    <source>
        <dbReference type="Proteomes" id="UP000005753"/>
    </source>
</evidence>
<dbReference type="GO" id="GO:0042121">
    <property type="term" value="P:alginic acid biosynthetic process"/>
    <property type="evidence" value="ECO:0007669"/>
    <property type="project" value="InterPro"/>
</dbReference>
<feature type="transmembrane region" description="Helical" evidence="10">
    <location>
        <begin position="6"/>
        <end position="23"/>
    </location>
</feature>
<keyword evidence="4 9" id="KW-0808">Transferase</keyword>
<name>I5ARI5_EUBC6</name>
<dbReference type="EMBL" id="CM001487">
    <property type="protein sequence ID" value="EIM56408.1"/>
    <property type="molecule type" value="Genomic_DNA"/>
</dbReference>
<dbReference type="InterPro" id="IPR028362">
    <property type="entry name" value="AlgI"/>
</dbReference>
<gene>
    <name evidence="11" type="ORF">EubceDRAFT1_0566</name>
</gene>
<dbReference type="PIRSF" id="PIRSF016636">
    <property type="entry name" value="AlgI_DltB"/>
    <property type="match status" value="1"/>
</dbReference>
<dbReference type="eggNOG" id="COG1696">
    <property type="taxonomic scope" value="Bacteria"/>
</dbReference>
<dbReference type="InterPro" id="IPR051085">
    <property type="entry name" value="MB_O-acyltransferase"/>
</dbReference>
<keyword evidence="12" id="KW-1185">Reference proteome</keyword>
<keyword evidence="7 9" id="KW-0472">Membrane</keyword>
<dbReference type="PANTHER" id="PTHR13285">
    <property type="entry name" value="ACYLTRANSFERASE"/>
    <property type="match status" value="1"/>
</dbReference>
<keyword evidence="8 9" id="KW-0012">Acyltransferase</keyword>
<evidence type="ECO:0000313" key="11">
    <source>
        <dbReference type="EMBL" id="EIM56408.1"/>
    </source>
</evidence>
<evidence type="ECO:0000256" key="6">
    <source>
        <dbReference type="ARBA" id="ARBA00022989"/>
    </source>
</evidence>
<feature type="transmembrane region" description="Helical" evidence="10">
    <location>
        <begin position="218"/>
        <end position="238"/>
    </location>
</feature>
<evidence type="ECO:0000256" key="9">
    <source>
        <dbReference type="PIRNR" id="PIRNR016636"/>
    </source>
</evidence>
<feature type="transmembrane region" description="Helical" evidence="10">
    <location>
        <begin position="114"/>
        <end position="134"/>
    </location>
</feature>
<reference evidence="11 12" key="2">
    <citation type="submission" date="2012-02" db="EMBL/GenBank/DDBJ databases">
        <title>Improved High-Quality Draft sequence of Eubacterium cellulosolvens 6.</title>
        <authorList>
            <consortium name="US DOE Joint Genome Institute"/>
            <person name="Lucas S."/>
            <person name="Han J."/>
            <person name="Lapidus A."/>
            <person name="Cheng J.-F."/>
            <person name="Goodwin L."/>
            <person name="Pitluck S."/>
            <person name="Peters L."/>
            <person name="Mikhailova N."/>
            <person name="Gu W."/>
            <person name="Detter J.C."/>
            <person name="Han C."/>
            <person name="Tapia R."/>
            <person name="Land M."/>
            <person name="Hauser L."/>
            <person name="Kyrpides N."/>
            <person name="Ivanova N."/>
            <person name="Pagani I."/>
            <person name="Johnson E."/>
            <person name="Mukhopadhyay B."/>
            <person name="Anderson I."/>
            <person name="Woyke T."/>
        </authorList>
    </citation>
    <scope>NUCLEOTIDE SEQUENCE [LARGE SCALE GENOMIC DNA]</scope>
    <source>
        <strain evidence="11 12">6</strain>
    </source>
</reference>
<proteinExistence type="inferred from homology"/>
<feature type="transmembrane region" description="Helical" evidence="10">
    <location>
        <begin position="349"/>
        <end position="376"/>
    </location>
</feature>
<evidence type="ECO:0000256" key="5">
    <source>
        <dbReference type="ARBA" id="ARBA00022692"/>
    </source>
</evidence>
<evidence type="ECO:0000256" key="1">
    <source>
        <dbReference type="ARBA" id="ARBA00004651"/>
    </source>
</evidence>
<dbReference type="InterPro" id="IPR004299">
    <property type="entry name" value="MBOAT_fam"/>
</dbReference>
<dbReference type="Pfam" id="PF03062">
    <property type="entry name" value="MBOAT"/>
    <property type="match status" value="1"/>
</dbReference>